<dbReference type="Pfam" id="PF00106">
    <property type="entry name" value="adh_short"/>
    <property type="match status" value="1"/>
</dbReference>
<dbReference type="HOGENOM" id="CLU_010194_2_9_6"/>
<gene>
    <name evidence="4" type="ordered locus">Marme_3393</name>
</gene>
<evidence type="ECO:0000256" key="2">
    <source>
        <dbReference type="ARBA" id="ARBA00023002"/>
    </source>
</evidence>
<dbReference type="Proteomes" id="UP000001062">
    <property type="component" value="Chromosome"/>
</dbReference>
<dbReference type="InterPro" id="IPR020904">
    <property type="entry name" value="Sc_DH/Rdtase_CS"/>
</dbReference>
<dbReference type="PANTHER" id="PTHR44169">
    <property type="entry name" value="NADPH-DEPENDENT 1-ACYLDIHYDROXYACETONE PHOSPHATE REDUCTASE"/>
    <property type="match status" value="1"/>
</dbReference>
<dbReference type="eggNOG" id="COG1028">
    <property type="taxonomic scope" value="Bacteria"/>
</dbReference>
<sequence length="277" mass="30124">MKFSVLITGCSSGIGLEAAKRLQTLDYLVVASVRTESDVEVLKQQGIKHVVVLDLASEESIKSGLNSVLEITGGTLYALFNNGAYGQPGAVEDLPTAALRLQFETNLFGTHELTTRVIKIMLQQGYGRIVQNSSVLGMVAAPFRGAYNASKFALEGLTDTMRMELSDTPIQVSLIAPGPIESQFRANALKALQANINIAESRHQKGYDEAIERLSNPGPASKHTLQAEAVVAKLRHALEAKMAKPRYFVTTPTYVADVLRRVLPTRLLDRIMRAQGS</sequence>
<evidence type="ECO:0000313" key="4">
    <source>
        <dbReference type="EMBL" id="ADZ92609.1"/>
    </source>
</evidence>
<dbReference type="KEGG" id="mme:Marme_3393"/>
<name>F2K4W6_MARM1</name>
<dbReference type="STRING" id="717774.Marme_3393"/>
<evidence type="ECO:0000313" key="5">
    <source>
        <dbReference type="Proteomes" id="UP000001062"/>
    </source>
</evidence>
<proteinExistence type="inferred from homology"/>
<dbReference type="SUPFAM" id="SSF51735">
    <property type="entry name" value="NAD(P)-binding Rossmann-fold domains"/>
    <property type="match status" value="1"/>
</dbReference>
<accession>F2K4W6</accession>
<dbReference type="PRINTS" id="PR00081">
    <property type="entry name" value="GDHRDH"/>
</dbReference>
<evidence type="ECO:0000256" key="1">
    <source>
        <dbReference type="ARBA" id="ARBA00006484"/>
    </source>
</evidence>
<dbReference type="InterPro" id="IPR036291">
    <property type="entry name" value="NAD(P)-bd_dom_sf"/>
</dbReference>
<dbReference type="PATRIC" id="fig|717774.3.peg.3494"/>
<dbReference type="PROSITE" id="PS00061">
    <property type="entry name" value="ADH_SHORT"/>
    <property type="match status" value="1"/>
</dbReference>
<dbReference type="RefSeq" id="WP_013662511.1">
    <property type="nucleotide sequence ID" value="NC_015276.1"/>
</dbReference>
<comment type="similarity">
    <text evidence="1 3">Belongs to the short-chain dehydrogenases/reductases (SDR) family.</text>
</comment>
<dbReference type="Gene3D" id="3.40.50.720">
    <property type="entry name" value="NAD(P)-binding Rossmann-like Domain"/>
    <property type="match status" value="1"/>
</dbReference>
<dbReference type="PRINTS" id="PR00080">
    <property type="entry name" value="SDRFAMILY"/>
</dbReference>
<dbReference type="AlphaFoldDB" id="F2K4W6"/>
<protein>
    <submittedName>
        <fullName evidence="4">Short-chain dehydrogenase/reductase SDR</fullName>
    </submittedName>
</protein>
<reference evidence="4 5" key="1">
    <citation type="journal article" date="2012" name="Stand. Genomic Sci.">
        <title>Complete genome sequence of the melanogenic marine bacterium Marinomonas mediterranea type strain (MMB-1(T)).</title>
        <authorList>
            <person name="Lucas-Elio P."/>
            <person name="Goodwin L."/>
            <person name="Woyke T."/>
            <person name="Pitluck S."/>
            <person name="Nolan M."/>
            <person name="Kyrpides N.C."/>
            <person name="Detter J.C."/>
            <person name="Copeland A."/>
            <person name="Teshima H."/>
            <person name="Bruce D."/>
            <person name="Detter C."/>
            <person name="Tapia R."/>
            <person name="Han S."/>
            <person name="Land M.L."/>
            <person name="Ivanova N."/>
            <person name="Mikhailova N."/>
            <person name="Johnston A.W."/>
            <person name="Sanchez-Amat A."/>
        </authorList>
    </citation>
    <scope>NUCLEOTIDE SEQUENCE [LARGE SCALE GENOMIC DNA]</scope>
    <source>
        <strain evidence="5">ATCC 700492 / JCM 21426 / NBRC 103028 / MMB-1</strain>
    </source>
</reference>
<evidence type="ECO:0000256" key="3">
    <source>
        <dbReference type="RuleBase" id="RU000363"/>
    </source>
</evidence>
<dbReference type="GO" id="GO:0016491">
    <property type="term" value="F:oxidoreductase activity"/>
    <property type="evidence" value="ECO:0007669"/>
    <property type="project" value="UniProtKB-KW"/>
</dbReference>
<keyword evidence="2" id="KW-0560">Oxidoreductase</keyword>
<dbReference type="PANTHER" id="PTHR44169:SF6">
    <property type="entry name" value="NADPH-DEPENDENT 1-ACYLDIHYDROXYACETONE PHOSPHATE REDUCTASE"/>
    <property type="match status" value="1"/>
</dbReference>
<dbReference type="InterPro" id="IPR002347">
    <property type="entry name" value="SDR_fam"/>
</dbReference>
<dbReference type="EMBL" id="CP002583">
    <property type="protein sequence ID" value="ADZ92609.1"/>
    <property type="molecule type" value="Genomic_DNA"/>
</dbReference>
<organism evidence="4 5">
    <name type="scientific">Marinomonas mediterranea (strain ATCC 700492 / JCM 21426 / NBRC 103028 / MMB-1)</name>
    <dbReference type="NCBI Taxonomy" id="717774"/>
    <lineage>
        <taxon>Bacteria</taxon>
        <taxon>Pseudomonadati</taxon>
        <taxon>Pseudomonadota</taxon>
        <taxon>Gammaproteobacteria</taxon>
        <taxon>Oceanospirillales</taxon>
        <taxon>Oceanospirillaceae</taxon>
        <taxon>Marinomonas</taxon>
    </lineage>
</organism>
<dbReference type="OrthoDB" id="9775296at2"/>
<keyword evidence="5" id="KW-1185">Reference proteome</keyword>